<dbReference type="InterPro" id="IPR013216">
    <property type="entry name" value="Methyltransf_11"/>
</dbReference>
<dbReference type="EMBL" id="CP046173">
    <property type="protein sequence ID" value="QIS23760.1"/>
    <property type="molecule type" value="Genomic_DNA"/>
</dbReference>
<comment type="similarity">
    <text evidence="1">Belongs to the methyltransferase superfamily.</text>
</comment>
<evidence type="ECO:0000256" key="3">
    <source>
        <dbReference type="ARBA" id="ARBA00022679"/>
    </source>
</evidence>
<dbReference type="Proteomes" id="UP000500953">
    <property type="component" value="Chromosome"/>
</dbReference>
<gene>
    <name evidence="5" type="ORF">F6W96_41225</name>
</gene>
<dbReference type="SUPFAM" id="SSF53335">
    <property type="entry name" value="S-adenosyl-L-methionine-dependent methyltransferases"/>
    <property type="match status" value="1"/>
</dbReference>
<keyword evidence="3 5" id="KW-0808">Transferase</keyword>
<name>A0A6G9ZE93_9NOCA</name>
<evidence type="ECO:0000313" key="5">
    <source>
        <dbReference type="EMBL" id="QIS23760.1"/>
    </source>
</evidence>
<dbReference type="InterPro" id="IPR051052">
    <property type="entry name" value="Diverse_substrate_MTase"/>
</dbReference>
<proteinExistence type="inferred from homology"/>
<accession>A0A6G9ZE93</accession>
<dbReference type="Pfam" id="PF08241">
    <property type="entry name" value="Methyltransf_11"/>
    <property type="match status" value="1"/>
</dbReference>
<organism evidence="5 6">
    <name type="scientific">Nocardia terpenica</name>
    <dbReference type="NCBI Taxonomy" id="455432"/>
    <lineage>
        <taxon>Bacteria</taxon>
        <taxon>Bacillati</taxon>
        <taxon>Actinomycetota</taxon>
        <taxon>Actinomycetes</taxon>
        <taxon>Mycobacteriales</taxon>
        <taxon>Nocardiaceae</taxon>
        <taxon>Nocardia</taxon>
    </lineage>
</organism>
<keyword evidence="2 5" id="KW-0489">Methyltransferase</keyword>
<evidence type="ECO:0000259" key="4">
    <source>
        <dbReference type="Pfam" id="PF08241"/>
    </source>
</evidence>
<evidence type="ECO:0000256" key="1">
    <source>
        <dbReference type="ARBA" id="ARBA00008361"/>
    </source>
</evidence>
<evidence type="ECO:0000256" key="2">
    <source>
        <dbReference type="ARBA" id="ARBA00022603"/>
    </source>
</evidence>
<dbReference type="Gene3D" id="3.40.50.150">
    <property type="entry name" value="Vaccinia Virus protein VP39"/>
    <property type="match status" value="1"/>
</dbReference>
<dbReference type="GO" id="GO:0008757">
    <property type="term" value="F:S-adenosylmethionine-dependent methyltransferase activity"/>
    <property type="evidence" value="ECO:0007669"/>
    <property type="project" value="InterPro"/>
</dbReference>
<sequence>MGRVGNPSRWYEADTEARVLRAQSFGPEAASYDEHRPDYPLAGIRWALEPLRGNPEPAVLDLGAGTGKLTSGLLAVGAAVTAVDPDPAMRAEFTRHHPEVAALSGSAEAIPLPDDSVDAVLVGQALHWFDRERAYPEIARVLRPGGVLAALWNTHDAGVDWVAELDRIARRAEPEPALDDRPAPTHPLFPAFERAYFPHTQRRTAESLTATLGTHSHTLVVTPERRAELLGNILGYLRGRPETAHGEFDFPLRTLVIRAVVS</sequence>
<dbReference type="PANTHER" id="PTHR44942:SF4">
    <property type="entry name" value="METHYLTRANSFERASE TYPE 11 DOMAIN-CONTAINING PROTEIN"/>
    <property type="match status" value="1"/>
</dbReference>
<dbReference type="CDD" id="cd02440">
    <property type="entry name" value="AdoMet_MTases"/>
    <property type="match status" value="1"/>
</dbReference>
<dbReference type="PANTHER" id="PTHR44942">
    <property type="entry name" value="METHYLTRANSF_11 DOMAIN-CONTAINING PROTEIN"/>
    <property type="match status" value="1"/>
</dbReference>
<protein>
    <submittedName>
        <fullName evidence="5">Methyltransferase domain-containing protein</fullName>
    </submittedName>
</protein>
<dbReference type="InterPro" id="IPR029063">
    <property type="entry name" value="SAM-dependent_MTases_sf"/>
</dbReference>
<feature type="domain" description="Methyltransferase type 11" evidence="4">
    <location>
        <begin position="60"/>
        <end position="149"/>
    </location>
</feature>
<dbReference type="AlphaFoldDB" id="A0A6G9ZE93"/>
<evidence type="ECO:0000313" key="6">
    <source>
        <dbReference type="Proteomes" id="UP000500953"/>
    </source>
</evidence>
<reference evidence="5 6" key="1">
    <citation type="journal article" date="2019" name="ACS Chem. Biol.">
        <title>Identification and Mobilization of a Cryptic Antibiotic Biosynthesis Gene Locus from a Human-Pathogenic Nocardia Isolate.</title>
        <authorList>
            <person name="Herisse M."/>
            <person name="Ishida K."/>
            <person name="Porter J.L."/>
            <person name="Howden B."/>
            <person name="Hertweck C."/>
            <person name="Stinear T.P."/>
            <person name="Pidot S.J."/>
        </authorList>
    </citation>
    <scope>NUCLEOTIDE SEQUENCE [LARGE SCALE GENOMIC DNA]</scope>
    <source>
        <strain evidence="5 6">AUSMDU00012715</strain>
    </source>
</reference>
<dbReference type="GO" id="GO:0032259">
    <property type="term" value="P:methylation"/>
    <property type="evidence" value="ECO:0007669"/>
    <property type="project" value="UniProtKB-KW"/>
</dbReference>